<evidence type="ECO:0000256" key="1">
    <source>
        <dbReference type="SAM" id="MobiDB-lite"/>
    </source>
</evidence>
<evidence type="ECO:0000313" key="3">
    <source>
        <dbReference type="Proteomes" id="UP001209540"/>
    </source>
</evidence>
<dbReference type="Proteomes" id="UP001209540">
    <property type="component" value="Unassembled WGS sequence"/>
</dbReference>
<feature type="region of interest" description="Disordered" evidence="1">
    <location>
        <begin position="55"/>
        <end position="89"/>
    </location>
</feature>
<accession>A0AAD5K245</accession>
<reference evidence="2" key="1">
    <citation type="journal article" date="2022" name="IScience">
        <title>Evolution of zygomycete secretomes and the origins of terrestrial fungal ecologies.</title>
        <authorList>
            <person name="Chang Y."/>
            <person name="Wang Y."/>
            <person name="Mondo S."/>
            <person name="Ahrendt S."/>
            <person name="Andreopoulos W."/>
            <person name="Barry K."/>
            <person name="Beard J."/>
            <person name="Benny G.L."/>
            <person name="Blankenship S."/>
            <person name="Bonito G."/>
            <person name="Cuomo C."/>
            <person name="Desiro A."/>
            <person name="Gervers K.A."/>
            <person name="Hundley H."/>
            <person name="Kuo A."/>
            <person name="LaButti K."/>
            <person name="Lang B.F."/>
            <person name="Lipzen A."/>
            <person name="O'Donnell K."/>
            <person name="Pangilinan J."/>
            <person name="Reynolds N."/>
            <person name="Sandor L."/>
            <person name="Smith M.E."/>
            <person name="Tsang A."/>
            <person name="Grigoriev I.V."/>
            <person name="Stajich J.E."/>
            <person name="Spatafora J.W."/>
        </authorList>
    </citation>
    <scope>NUCLEOTIDE SEQUENCE</scope>
    <source>
        <strain evidence="2">RSA 2281</strain>
    </source>
</reference>
<sequence>MPNCDLCNRICKTNEILKTHKCSLLWRNDVTNNNDINARQIVELEYQNEIDAEQNAEPQENEIDAEQNAEPQEHEIDAEQNVESEAQDAVMHIVPKPLSLTLKPQKKDDD</sequence>
<name>A0AAD5K245_9FUNG</name>
<evidence type="ECO:0000313" key="2">
    <source>
        <dbReference type="EMBL" id="KAI9252308.1"/>
    </source>
</evidence>
<dbReference type="AlphaFoldDB" id="A0AAD5K245"/>
<dbReference type="EMBL" id="JAIXMP010000028">
    <property type="protein sequence ID" value="KAI9252308.1"/>
    <property type="molecule type" value="Genomic_DNA"/>
</dbReference>
<reference evidence="2" key="2">
    <citation type="submission" date="2023-02" db="EMBL/GenBank/DDBJ databases">
        <authorList>
            <consortium name="DOE Joint Genome Institute"/>
            <person name="Mondo S.J."/>
            <person name="Chang Y."/>
            <person name="Wang Y."/>
            <person name="Ahrendt S."/>
            <person name="Andreopoulos W."/>
            <person name="Barry K."/>
            <person name="Beard J."/>
            <person name="Benny G.L."/>
            <person name="Blankenship S."/>
            <person name="Bonito G."/>
            <person name="Cuomo C."/>
            <person name="Desiro A."/>
            <person name="Gervers K.A."/>
            <person name="Hundley H."/>
            <person name="Kuo A."/>
            <person name="LaButti K."/>
            <person name="Lang B.F."/>
            <person name="Lipzen A."/>
            <person name="O'Donnell K."/>
            <person name="Pangilinan J."/>
            <person name="Reynolds N."/>
            <person name="Sandor L."/>
            <person name="Smith M.W."/>
            <person name="Tsang A."/>
            <person name="Grigoriev I.V."/>
            <person name="Stajich J.E."/>
            <person name="Spatafora J.W."/>
        </authorList>
    </citation>
    <scope>NUCLEOTIDE SEQUENCE</scope>
    <source>
        <strain evidence="2">RSA 2281</strain>
    </source>
</reference>
<organism evidence="2 3">
    <name type="scientific">Phascolomyces articulosus</name>
    <dbReference type="NCBI Taxonomy" id="60185"/>
    <lineage>
        <taxon>Eukaryota</taxon>
        <taxon>Fungi</taxon>
        <taxon>Fungi incertae sedis</taxon>
        <taxon>Mucoromycota</taxon>
        <taxon>Mucoromycotina</taxon>
        <taxon>Mucoromycetes</taxon>
        <taxon>Mucorales</taxon>
        <taxon>Lichtheimiaceae</taxon>
        <taxon>Phascolomyces</taxon>
    </lineage>
</organism>
<gene>
    <name evidence="2" type="ORF">BDA99DRAFT_541036</name>
</gene>
<comment type="caution">
    <text evidence="2">The sequence shown here is derived from an EMBL/GenBank/DDBJ whole genome shotgun (WGS) entry which is preliminary data.</text>
</comment>
<feature type="compositionally biased region" description="Acidic residues" evidence="1">
    <location>
        <begin position="55"/>
        <end position="67"/>
    </location>
</feature>
<keyword evidence="3" id="KW-1185">Reference proteome</keyword>
<proteinExistence type="predicted"/>
<protein>
    <submittedName>
        <fullName evidence="2">Uncharacterized protein</fullName>
    </submittedName>
</protein>